<evidence type="ECO:0000256" key="3">
    <source>
        <dbReference type="ARBA" id="ARBA00023274"/>
    </source>
</evidence>
<evidence type="ECO:0000256" key="5">
    <source>
        <dbReference type="RuleBase" id="RU003660"/>
    </source>
</evidence>
<dbReference type="HAMAP" id="MF_01302_B">
    <property type="entry name" value="Ribosomal_uS8_B"/>
    <property type="match status" value="1"/>
</dbReference>
<comment type="function">
    <text evidence="4">One of the primary rRNA binding proteins, it binds directly to 16S rRNA central domain where it helps coordinate assembly of the platform of the 30S subunit.</text>
</comment>
<dbReference type="Pfam" id="PF00410">
    <property type="entry name" value="Ribosomal_S8"/>
    <property type="match status" value="1"/>
</dbReference>
<evidence type="ECO:0000313" key="6">
    <source>
        <dbReference type="EMBL" id="AWX53171.1"/>
    </source>
</evidence>
<organism evidence="6">
    <name type="scientific">Blidingia minima</name>
    <dbReference type="NCBI Taxonomy" id="63414"/>
    <lineage>
        <taxon>Eukaryota</taxon>
        <taxon>Viridiplantae</taxon>
        <taxon>Chlorophyta</taxon>
        <taxon>core chlorophytes</taxon>
        <taxon>Ulvophyceae</taxon>
        <taxon>OUU clade</taxon>
        <taxon>Ulvales</taxon>
        <taxon>Ulvaceae</taxon>
        <taxon>Blidingia</taxon>
    </lineage>
</organism>
<dbReference type="SUPFAM" id="SSF56047">
    <property type="entry name" value="Ribosomal protein S8"/>
    <property type="match status" value="1"/>
</dbReference>
<dbReference type="InterPro" id="IPR035987">
    <property type="entry name" value="Ribosomal_uS8_sf"/>
</dbReference>
<dbReference type="GO" id="GO:0005840">
    <property type="term" value="C:ribosome"/>
    <property type="evidence" value="ECO:0007669"/>
    <property type="project" value="UniProtKB-KW"/>
</dbReference>
<dbReference type="InterPro" id="IPR000630">
    <property type="entry name" value="Ribosomal_uS8"/>
</dbReference>
<dbReference type="GO" id="GO:0019843">
    <property type="term" value="F:rRNA binding"/>
    <property type="evidence" value="ECO:0007669"/>
    <property type="project" value="UniProtKB-UniRule"/>
</dbReference>
<keyword evidence="2 4" id="KW-0689">Ribosomal protein</keyword>
<dbReference type="GO" id="GO:0009507">
    <property type="term" value="C:chloroplast"/>
    <property type="evidence" value="ECO:0007669"/>
    <property type="project" value="UniProtKB-SubCell"/>
</dbReference>
<evidence type="ECO:0000256" key="2">
    <source>
        <dbReference type="ARBA" id="ARBA00022980"/>
    </source>
</evidence>
<evidence type="ECO:0000256" key="4">
    <source>
        <dbReference type="HAMAP-Rule" id="MF_01302"/>
    </source>
</evidence>
<dbReference type="EMBL" id="MG721615">
    <property type="protein sequence ID" value="AWX53171.1"/>
    <property type="molecule type" value="Genomic_DNA"/>
</dbReference>
<dbReference type="PANTHER" id="PTHR11758">
    <property type="entry name" value="40S RIBOSOMAL PROTEIN S15A"/>
    <property type="match status" value="1"/>
</dbReference>
<dbReference type="PROSITE" id="PS00053">
    <property type="entry name" value="RIBOSOMAL_S8"/>
    <property type="match status" value="1"/>
</dbReference>
<gene>
    <name evidence="4 6" type="primary">rps8</name>
</gene>
<geneLocation type="chloroplast" evidence="6"/>
<name>A0A2Z4M9R2_9CHLO</name>
<comment type="subcellular location">
    <subcellularLocation>
        <location evidence="4">Plastid</location>
        <location evidence="4">Chloroplast</location>
    </subcellularLocation>
</comment>
<proteinExistence type="inferred from homology"/>
<reference evidence="6" key="1">
    <citation type="submission" date="2017-12" db="EMBL/GenBank/DDBJ databases">
        <title>Resolution of core Chlorophyta phylogeny using heterogeneous models with AT-rich chloroplast sequence data.</title>
        <authorList>
            <person name="Fang L."/>
        </authorList>
    </citation>
    <scope>NUCLEOTIDE SEQUENCE</scope>
</reference>
<accession>A0A2Z4M9R2</accession>
<dbReference type="GO" id="GO:0003735">
    <property type="term" value="F:structural constituent of ribosome"/>
    <property type="evidence" value="ECO:0007669"/>
    <property type="project" value="InterPro"/>
</dbReference>
<keyword evidence="4" id="KW-0699">rRNA-binding</keyword>
<dbReference type="Gene3D" id="3.30.1370.30">
    <property type="match status" value="1"/>
</dbReference>
<protein>
    <recommendedName>
        <fullName evidence="4">Small ribosomal subunit protein uS8c</fullName>
    </recommendedName>
</protein>
<comment type="subunit">
    <text evidence="4">Part of the 30S ribosomal subunit.</text>
</comment>
<keyword evidence="3 4" id="KW-0687">Ribonucleoprotein</keyword>
<comment type="similarity">
    <text evidence="1 4 5">Belongs to the universal ribosomal protein uS8 family.</text>
</comment>
<dbReference type="GO" id="GO:1990904">
    <property type="term" value="C:ribonucleoprotein complex"/>
    <property type="evidence" value="ECO:0007669"/>
    <property type="project" value="UniProtKB-KW"/>
</dbReference>
<dbReference type="GO" id="GO:0006412">
    <property type="term" value="P:translation"/>
    <property type="evidence" value="ECO:0007669"/>
    <property type="project" value="UniProtKB-UniRule"/>
</dbReference>
<dbReference type="InterPro" id="IPR047863">
    <property type="entry name" value="Ribosomal_uS8_CS"/>
</dbReference>
<keyword evidence="6" id="KW-0150">Chloroplast</keyword>
<sequence length="156" mass="17716">MKQPHKKDKNKKLNVMVNDTLSDMLTRIRNAQLAKHSKVDVFNTKTNKQITEILEKAGFIKTYDVLESSKNMTSNQSNPSREITIYLKYLTQAQIPCISKMQRISSPGLRLYSGYKDLPKCLNGMGLIILTTSKGVMTDQEAKRRKLGGELLCSIY</sequence>
<dbReference type="Gene3D" id="3.30.1490.10">
    <property type="match status" value="1"/>
</dbReference>
<evidence type="ECO:0000256" key="1">
    <source>
        <dbReference type="ARBA" id="ARBA00006471"/>
    </source>
</evidence>
<dbReference type="AlphaFoldDB" id="A0A2Z4M9R2"/>
<keyword evidence="6" id="KW-0934">Plastid</keyword>
<dbReference type="FunFam" id="3.30.1490.10:FF:000001">
    <property type="entry name" value="30S ribosomal protein S8"/>
    <property type="match status" value="1"/>
</dbReference>
<dbReference type="NCBIfam" id="NF001109">
    <property type="entry name" value="PRK00136.1"/>
    <property type="match status" value="1"/>
</dbReference>
<keyword evidence="4" id="KW-0694">RNA-binding</keyword>